<dbReference type="PANTHER" id="PTHR38788">
    <property type="entry name" value="CLR5 DOMAIN-CONTAINING PROTEIN"/>
    <property type="match status" value="1"/>
</dbReference>
<dbReference type="SMART" id="SM00028">
    <property type="entry name" value="TPR"/>
    <property type="match status" value="2"/>
</dbReference>
<keyword evidence="4" id="KW-1185">Reference proteome</keyword>
<evidence type="ECO:0000259" key="2">
    <source>
        <dbReference type="Pfam" id="PF14420"/>
    </source>
</evidence>
<comment type="caution">
    <text evidence="3">The sequence shown here is derived from an EMBL/GenBank/DDBJ whole genome shotgun (WGS) entry which is preliminary data.</text>
</comment>
<feature type="domain" description="Clr5" evidence="2">
    <location>
        <begin position="17"/>
        <end position="69"/>
    </location>
</feature>
<proteinExistence type="predicted"/>
<dbReference type="InterPro" id="IPR025676">
    <property type="entry name" value="Clr5_dom"/>
</dbReference>
<protein>
    <recommendedName>
        <fullName evidence="2">Clr5 domain-containing protein</fullName>
    </recommendedName>
</protein>
<dbReference type="EMBL" id="JAACFV010000148">
    <property type="protein sequence ID" value="KAF7504133.1"/>
    <property type="molecule type" value="Genomic_DNA"/>
</dbReference>
<dbReference type="InterPro" id="IPR019734">
    <property type="entry name" value="TPR_rpt"/>
</dbReference>
<dbReference type="SUPFAM" id="SSF48452">
    <property type="entry name" value="TPR-like"/>
    <property type="match status" value="1"/>
</dbReference>
<dbReference type="Proteomes" id="UP000606974">
    <property type="component" value="Unassembled WGS sequence"/>
</dbReference>
<keyword evidence="1" id="KW-0802">TPR repeat</keyword>
<dbReference type="OrthoDB" id="539213at2759"/>
<dbReference type="PANTHER" id="PTHR38788:SF3">
    <property type="entry name" value="CLR5 DOMAIN-CONTAINING PROTEIN"/>
    <property type="match status" value="1"/>
</dbReference>
<accession>A0A8H7E112</accession>
<dbReference type="InterPro" id="IPR011990">
    <property type="entry name" value="TPR-like_helical_dom_sf"/>
</dbReference>
<sequence length="584" mass="67229">MMANRVVPTRAGVQYTPEQWALKRDIITQLYAIEGKSLREVKEHLRTRHDFRPTDRMYQRKLAQWGLEKKHKAPEMRAILRIARQRQAAGQHSVFRIRGRQIDIEEVVRYFKRRGEDPSTLALPECATPHTITIETPAPSPPPSLPQQTKPFGVIDNEDNPDETPYTPLDQRLIPYPTPETEYAFLWPSDSSSDSSIRSDSVVSTPVVYSDGQVTLQLIPDNPSLAMPIDPTPDFLCSRYVLYWTQQFLGHIVPPQFYSEDGTGQIILRPWRRPLSTWARAIGEGQELIRSGQEAEANKLRNRALASVRKHITNRSPITLLRYFEIICALCNSDQHFLDMTLRHVFNEAKKYLYVNHPITALTRLFLDQQARPFRGYLAQQGILRSLAILFETYKPYHPRMLYILDSQTQAHLDAQEYEAAVKSAKLYLERSESILGEHSFESCQAWHMLGDAHIKRNQLQEAATAYKRAFTLQQHLTLSKYRPATVVKKEQGIIGVRTQRGLADIAKRWGQYPQARQYLQVALHMARAAFGEDDVQVGLVQNDLDALDALNLEQMEEAFANHAWHRFPITNQRREPQLDTTLC</sequence>
<evidence type="ECO:0000256" key="1">
    <source>
        <dbReference type="PROSITE-ProRule" id="PRU00339"/>
    </source>
</evidence>
<evidence type="ECO:0000313" key="4">
    <source>
        <dbReference type="Proteomes" id="UP000606974"/>
    </source>
</evidence>
<dbReference type="AlphaFoldDB" id="A0A8H7E112"/>
<evidence type="ECO:0000313" key="3">
    <source>
        <dbReference type="EMBL" id="KAF7504133.1"/>
    </source>
</evidence>
<dbReference type="Gene3D" id="1.25.40.10">
    <property type="entry name" value="Tetratricopeptide repeat domain"/>
    <property type="match status" value="1"/>
</dbReference>
<gene>
    <name evidence="3" type="ORF">GJ744_002651</name>
</gene>
<feature type="repeat" description="TPR" evidence="1">
    <location>
        <begin position="444"/>
        <end position="477"/>
    </location>
</feature>
<name>A0A8H7E112_9EURO</name>
<organism evidence="3 4">
    <name type="scientific">Endocarpon pusillum</name>
    <dbReference type="NCBI Taxonomy" id="364733"/>
    <lineage>
        <taxon>Eukaryota</taxon>
        <taxon>Fungi</taxon>
        <taxon>Dikarya</taxon>
        <taxon>Ascomycota</taxon>
        <taxon>Pezizomycotina</taxon>
        <taxon>Eurotiomycetes</taxon>
        <taxon>Chaetothyriomycetidae</taxon>
        <taxon>Verrucariales</taxon>
        <taxon>Verrucariaceae</taxon>
        <taxon>Endocarpon</taxon>
    </lineage>
</organism>
<dbReference type="PROSITE" id="PS50005">
    <property type="entry name" value="TPR"/>
    <property type="match status" value="1"/>
</dbReference>
<reference evidence="3" key="1">
    <citation type="submission" date="2020-02" db="EMBL/GenBank/DDBJ databases">
        <authorList>
            <person name="Palmer J.M."/>
        </authorList>
    </citation>
    <scope>NUCLEOTIDE SEQUENCE</scope>
    <source>
        <strain evidence="3">EPUS1.4</strain>
        <tissue evidence="3">Thallus</tissue>
    </source>
</reference>
<dbReference type="Pfam" id="PF14420">
    <property type="entry name" value="Clr5"/>
    <property type="match status" value="1"/>
</dbReference>